<dbReference type="SUPFAM" id="SSF54427">
    <property type="entry name" value="NTF2-like"/>
    <property type="match status" value="1"/>
</dbReference>
<accession>A0A3T0SZI5</accession>
<dbReference type="EMBL" id="CP028137">
    <property type="protein sequence ID" value="AZZ51867.1"/>
    <property type="molecule type" value="Genomic_DNA"/>
</dbReference>
<gene>
    <name evidence="2" type="ORF">C1I64_07260</name>
</gene>
<dbReference type="Proteomes" id="UP000285317">
    <property type="component" value="Chromosome"/>
</dbReference>
<organism evidence="2 3">
    <name type="scientific">Rathayibacter festucae DSM 15932</name>
    <dbReference type="NCBI Taxonomy" id="1328866"/>
    <lineage>
        <taxon>Bacteria</taxon>
        <taxon>Bacillati</taxon>
        <taxon>Actinomycetota</taxon>
        <taxon>Actinomycetes</taxon>
        <taxon>Micrococcales</taxon>
        <taxon>Microbacteriaceae</taxon>
        <taxon>Rathayibacter</taxon>
    </lineage>
</organism>
<evidence type="ECO:0000259" key="1">
    <source>
        <dbReference type="Pfam" id="PF14534"/>
    </source>
</evidence>
<protein>
    <submittedName>
        <fullName evidence="2">Nuclear transport factor 2 family protein</fullName>
    </submittedName>
</protein>
<dbReference type="InterPro" id="IPR032710">
    <property type="entry name" value="NTF2-like_dom_sf"/>
</dbReference>
<dbReference type="Gene3D" id="3.10.450.50">
    <property type="match status" value="1"/>
</dbReference>
<dbReference type="RefSeq" id="WP_127886752.1">
    <property type="nucleotide sequence ID" value="NZ_CP028137.1"/>
</dbReference>
<dbReference type="Pfam" id="PF14534">
    <property type="entry name" value="DUF4440"/>
    <property type="match status" value="1"/>
</dbReference>
<dbReference type="AlphaFoldDB" id="A0A3T0SZI5"/>
<name>A0A3T0SZI5_9MICO</name>
<evidence type="ECO:0000313" key="2">
    <source>
        <dbReference type="EMBL" id="AZZ51867.1"/>
    </source>
</evidence>
<reference evidence="2 3" key="1">
    <citation type="submission" date="2018-03" db="EMBL/GenBank/DDBJ databases">
        <title>Bacteriophage NCPPB3778 and a type I-E CRISPR drive the evolution of the US Biological Select Agent, Rathayibacter toxicus.</title>
        <authorList>
            <person name="Davis E.W.II."/>
            <person name="Tabima J.F."/>
            <person name="Weisberg A.J."/>
            <person name="Dantas Lopes L."/>
            <person name="Wiseman M.S."/>
            <person name="Wiseman M.S."/>
            <person name="Pupko T."/>
            <person name="Belcher M.S."/>
            <person name="Sechler A.J."/>
            <person name="Tancos M.A."/>
            <person name="Schroeder B.K."/>
            <person name="Murray T.D."/>
            <person name="Luster D.G."/>
            <person name="Schneider W.L."/>
            <person name="Rogers E."/>
            <person name="Andreote F.D."/>
            <person name="Grunwald N.J."/>
            <person name="Putnam M.L."/>
            <person name="Chang J.H."/>
        </authorList>
    </citation>
    <scope>NUCLEOTIDE SEQUENCE [LARGE SCALE GENOMIC DNA]</scope>
    <source>
        <strain evidence="2 3">DSM 15932</strain>
    </source>
</reference>
<proteinExistence type="predicted"/>
<dbReference type="KEGG" id="rfs:C1I64_07260"/>
<evidence type="ECO:0000313" key="3">
    <source>
        <dbReference type="Proteomes" id="UP000285317"/>
    </source>
</evidence>
<sequence length="128" mass="14256">MTTEKPDAEDELLDLLHEQHDAMVAASTERLAAVLAKDFVAVHITGDEQSRQDWLAQIASGRMRYHGIREESARVALDSSGDRARVLSRAHVDATIRGSRATWPLESLADCARIDGAWRVVRSRSITY</sequence>
<feature type="domain" description="DUF4440" evidence="1">
    <location>
        <begin position="13"/>
        <end position="120"/>
    </location>
</feature>
<dbReference type="InterPro" id="IPR027843">
    <property type="entry name" value="DUF4440"/>
</dbReference>